<keyword evidence="5" id="KW-1185">Reference proteome</keyword>
<evidence type="ECO:0008006" key="6">
    <source>
        <dbReference type="Google" id="ProtNLM"/>
    </source>
</evidence>
<sequence length="267" mass="29741">MGPLSIAASIAGFIALADRVIRASQYRIDSVRDAPGDIRMILGEASSLRAVFESLSHASNEPDTRLLGSDGPIEACGRCLAALEALLPVGQRTAMRRVTLADLAWPFKQTKARKILADISLHKATLLLAISGDMLHELRSVKAGVERVQDVMLDSERRQVNQWLERTNPSPLHNMAFSKHEPLTSSWLIRSPEWTTWLGPSTTDRFLWIYGIPGAGKTVLVSFAIEQLKSMCDMHEGYVSAYYYCHYSHDQDEAAPFLSWIISQVCR</sequence>
<dbReference type="InterPro" id="IPR027417">
    <property type="entry name" value="P-loop_NTPase"/>
</dbReference>
<dbReference type="Pfam" id="PF24883">
    <property type="entry name" value="NPHP3_N"/>
    <property type="match status" value="1"/>
</dbReference>
<evidence type="ECO:0000313" key="5">
    <source>
        <dbReference type="Proteomes" id="UP001172155"/>
    </source>
</evidence>
<evidence type="ECO:0000259" key="2">
    <source>
        <dbReference type="Pfam" id="PF17111"/>
    </source>
</evidence>
<protein>
    <recommendedName>
        <fullName evidence="6">Fungal N-terminal domain-containing protein</fullName>
    </recommendedName>
</protein>
<gene>
    <name evidence="4" type="ORF">B0T18DRAFT_312294</name>
</gene>
<dbReference type="SUPFAM" id="SSF52540">
    <property type="entry name" value="P-loop containing nucleoside triphosphate hydrolases"/>
    <property type="match status" value="1"/>
</dbReference>
<dbReference type="InterPro" id="IPR056884">
    <property type="entry name" value="NPHP3-like_N"/>
</dbReference>
<dbReference type="EMBL" id="JAUKUD010000001">
    <property type="protein sequence ID" value="KAK0753761.1"/>
    <property type="molecule type" value="Genomic_DNA"/>
</dbReference>
<dbReference type="InterPro" id="IPR031348">
    <property type="entry name" value="PigL_N"/>
</dbReference>
<organism evidence="4 5">
    <name type="scientific">Schizothecium vesticola</name>
    <dbReference type="NCBI Taxonomy" id="314040"/>
    <lineage>
        <taxon>Eukaryota</taxon>
        <taxon>Fungi</taxon>
        <taxon>Dikarya</taxon>
        <taxon>Ascomycota</taxon>
        <taxon>Pezizomycotina</taxon>
        <taxon>Sordariomycetes</taxon>
        <taxon>Sordariomycetidae</taxon>
        <taxon>Sordariales</taxon>
        <taxon>Schizotheciaceae</taxon>
        <taxon>Schizothecium</taxon>
    </lineage>
</organism>
<accession>A0AA40F9U8</accession>
<evidence type="ECO:0000313" key="4">
    <source>
        <dbReference type="EMBL" id="KAK0753761.1"/>
    </source>
</evidence>
<dbReference type="Pfam" id="PF17111">
    <property type="entry name" value="PigL_N"/>
    <property type="match status" value="1"/>
</dbReference>
<feature type="domain" description="Azaphilone pigments biosynthesis cluster protein L N-terminal" evidence="2">
    <location>
        <begin position="2"/>
        <end position="150"/>
    </location>
</feature>
<comment type="caution">
    <text evidence="4">The sequence shown here is derived from an EMBL/GenBank/DDBJ whole genome shotgun (WGS) entry which is preliminary data.</text>
</comment>
<evidence type="ECO:0000256" key="1">
    <source>
        <dbReference type="ARBA" id="ARBA00022737"/>
    </source>
</evidence>
<keyword evidence="1" id="KW-0677">Repeat</keyword>
<proteinExistence type="predicted"/>
<dbReference type="AlphaFoldDB" id="A0AA40F9U8"/>
<feature type="domain" description="Nephrocystin 3-like N-terminal" evidence="3">
    <location>
        <begin position="184"/>
        <end position="266"/>
    </location>
</feature>
<name>A0AA40F9U8_9PEZI</name>
<evidence type="ECO:0000259" key="3">
    <source>
        <dbReference type="Pfam" id="PF24883"/>
    </source>
</evidence>
<dbReference type="PANTHER" id="PTHR10039:SF16">
    <property type="entry name" value="GPI INOSITOL-DEACYLASE"/>
    <property type="match status" value="1"/>
</dbReference>
<dbReference type="Proteomes" id="UP001172155">
    <property type="component" value="Unassembled WGS sequence"/>
</dbReference>
<dbReference type="Gene3D" id="3.40.50.300">
    <property type="entry name" value="P-loop containing nucleotide triphosphate hydrolases"/>
    <property type="match status" value="1"/>
</dbReference>
<reference evidence="4" key="1">
    <citation type="submission" date="2023-06" db="EMBL/GenBank/DDBJ databases">
        <title>Genome-scale phylogeny and comparative genomics of the fungal order Sordariales.</title>
        <authorList>
            <consortium name="Lawrence Berkeley National Laboratory"/>
            <person name="Hensen N."/>
            <person name="Bonometti L."/>
            <person name="Westerberg I."/>
            <person name="Brannstrom I.O."/>
            <person name="Guillou S."/>
            <person name="Cros-Aarteil S."/>
            <person name="Calhoun S."/>
            <person name="Haridas S."/>
            <person name="Kuo A."/>
            <person name="Mondo S."/>
            <person name="Pangilinan J."/>
            <person name="Riley R."/>
            <person name="LaButti K."/>
            <person name="Andreopoulos B."/>
            <person name="Lipzen A."/>
            <person name="Chen C."/>
            <person name="Yanf M."/>
            <person name="Daum C."/>
            <person name="Ng V."/>
            <person name="Clum A."/>
            <person name="Steindorff A."/>
            <person name="Ohm R."/>
            <person name="Martin F."/>
            <person name="Silar P."/>
            <person name="Natvig D."/>
            <person name="Lalanne C."/>
            <person name="Gautier V."/>
            <person name="Ament-velasquez S.L."/>
            <person name="Kruys A."/>
            <person name="Hutchinson M.I."/>
            <person name="Powell A.J."/>
            <person name="Barry K."/>
            <person name="Miller A.N."/>
            <person name="Grigoriev I.V."/>
            <person name="Debuchy R."/>
            <person name="Gladieux P."/>
            <person name="Thoren M.H."/>
            <person name="Johannesson H."/>
        </authorList>
    </citation>
    <scope>NUCLEOTIDE SEQUENCE</scope>
    <source>
        <strain evidence="4">SMH3187-1</strain>
    </source>
</reference>
<dbReference type="PANTHER" id="PTHR10039">
    <property type="entry name" value="AMELOGENIN"/>
    <property type="match status" value="1"/>
</dbReference>